<feature type="chain" id="PRO_5027568391" evidence="2">
    <location>
        <begin position="20"/>
        <end position="94"/>
    </location>
</feature>
<proteinExistence type="predicted"/>
<evidence type="ECO:0000256" key="2">
    <source>
        <dbReference type="SAM" id="SignalP"/>
    </source>
</evidence>
<dbReference type="InterPro" id="IPR036048">
    <property type="entry name" value="Interleukin_8-like_sf"/>
</dbReference>
<feature type="domain" description="Chemokine interleukin-8-like" evidence="3">
    <location>
        <begin position="22"/>
        <end position="73"/>
    </location>
</feature>
<dbReference type="RefSeq" id="XP_031414476.1">
    <property type="nucleotide sequence ID" value="XM_031558616.2"/>
</dbReference>
<dbReference type="GO" id="GO:0008009">
    <property type="term" value="F:chemokine activity"/>
    <property type="evidence" value="ECO:0007669"/>
    <property type="project" value="InterPro"/>
</dbReference>
<keyword evidence="4" id="KW-1185">Reference proteome</keyword>
<dbReference type="AlphaFoldDB" id="A0A6P8EQ45"/>
<organism evidence="4 5">
    <name type="scientific">Clupea harengus</name>
    <name type="common">Atlantic herring</name>
    <dbReference type="NCBI Taxonomy" id="7950"/>
    <lineage>
        <taxon>Eukaryota</taxon>
        <taxon>Metazoa</taxon>
        <taxon>Chordata</taxon>
        <taxon>Craniata</taxon>
        <taxon>Vertebrata</taxon>
        <taxon>Euteleostomi</taxon>
        <taxon>Actinopterygii</taxon>
        <taxon>Neopterygii</taxon>
        <taxon>Teleostei</taxon>
        <taxon>Clupei</taxon>
        <taxon>Clupeiformes</taxon>
        <taxon>Clupeoidei</taxon>
        <taxon>Clupeidae</taxon>
        <taxon>Clupea</taxon>
    </lineage>
</organism>
<dbReference type="GO" id="GO:0006955">
    <property type="term" value="P:immune response"/>
    <property type="evidence" value="ECO:0007669"/>
    <property type="project" value="InterPro"/>
</dbReference>
<reference evidence="5" key="1">
    <citation type="submission" date="2025-08" db="UniProtKB">
        <authorList>
            <consortium name="RefSeq"/>
        </authorList>
    </citation>
    <scope>IDENTIFICATION</scope>
</reference>
<gene>
    <name evidence="5" type="primary">ccl27b</name>
</gene>
<evidence type="ECO:0000313" key="4">
    <source>
        <dbReference type="Proteomes" id="UP000515152"/>
    </source>
</evidence>
<evidence type="ECO:0000259" key="3">
    <source>
        <dbReference type="Pfam" id="PF00048"/>
    </source>
</evidence>
<evidence type="ECO:0000256" key="1">
    <source>
        <dbReference type="ARBA" id="ARBA00022514"/>
    </source>
</evidence>
<dbReference type="Gene3D" id="2.40.50.40">
    <property type="match status" value="1"/>
</dbReference>
<keyword evidence="1" id="KW-0202">Cytokine</keyword>
<accession>A0A6P8EQ45</accession>
<dbReference type="OrthoDB" id="8905061at2759"/>
<sequence>MDLRGLALILFLSLPTIGAIPKCCVEISPKVPLNILMMVDKYDVQSSQGVCDIDAIKLHVKGKRYCAHPKVLKILQVIEVWRGQRKAHTSWTGI</sequence>
<dbReference type="CTD" id="100040048"/>
<dbReference type="GeneID" id="116218165"/>
<evidence type="ECO:0000313" key="5">
    <source>
        <dbReference type="RefSeq" id="XP_031414476.1"/>
    </source>
</evidence>
<dbReference type="KEGG" id="char:116218165"/>
<dbReference type="Pfam" id="PF00048">
    <property type="entry name" value="IL8"/>
    <property type="match status" value="1"/>
</dbReference>
<dbReference type="GO" id="GO:0005615">
    <property type="term" value="C:extracellular space"/>
    <property type="evidence" value="ECO:0007669"/>
    <property type="project" value="UniProtKB-KW"/>
</dbReference>
<keyword evidence="2" id="KW-0732">Signal</keyword>
<name>A0A6P8EQ45_CLUHA</name>
<dbReference type="Proteomes" id="UP000515152">
    <property type="component" value="Chromosome 21"/>
</dbReference>
<dbReference type="SUPFAM" id="SSF54117">
    <property type="entry name" value="Interleukin 8-like chemokines"/>
    <property type="match status" value="1"/>
</dbReference>
<protein>
    <submittedName>
        <fullName evidence="5">C-C motif chemokine 27b</fullName>
    </submittedName>
</protein>
<feature type="signal peptide" evidence="2">
    <location>
        <begin position="1"/>
        <end position="19"/>
    </location>
</feature>
<dbReference type="InterPro" id="IPR001811">
    <property type="entry name" value="Chemokine_IL8-like_dom"/>
</dbReference>